<dbReference type="PANTHER" id="PTHR30349:SF91">
    <property type="entry name" value="INTA PROTEIN"/>
    <property type="match status" value="1"/>
</dbReference>
<proteinExistence type="predicted"/>
<dbReference type="SUPFAM" id="SSF56349">
    <property type="entry name" value="DNA breaking-rejoining enzymes"/>
    <property type="match status" value="1"/>
</dbReference>
<dbReference type="EMBL" id="JAGPXE010000001">
    <property type="protein sequence ID" value="MBQ0922698.1"/>
    <property type="molecule type" value="Genomic_DNA"/>
</dbReference>
<dbReference type="InterPro" id="IPR002104">
    <property type="entry name" value="Integrase_catalytic"/>
</dbReference>
<comment type="caution">
    <text evidence="4">The sequence shown here is derived from an EMBL/GenBank/DDBJ whole genome shotgun (WGS) entry which is preliminary data.</text>
</comment>
<reference evidence="4 5" key="1">
    <citation type="submission" date="2021-04" db="EMBL/GenBank/DDBJ databases">
        <title>Whole-genome sequencing of Saccharopolyspora endophytica KCTC 19397.</title>
        <authorList>
            <person name="Ay H."/>
            <person name="Saygin H."/>
            <person name="Sahin N."/>
        </authorList>
    </citation>
    <scope>NUCLEOTIDE SEQUENCE [LARGE SCALE GENOMIC DNA]</scope>
    <source>
        <strain evidence="4 5">KCTC 19397</strain>
    </source>
</reference>
<dbReference type="Pfam" id="PF00589">
    <property type="entry name" value="Phage_integrase"/>
    <property type="match status" value="1"/>
</dbReference>
<dbReference type="Gene3D" id="1.10.150.130">
    <property type="match status" value="1"/>
</dbReference>
<dbReference type="Gene3D" id="1.10.443.10">
    <property type="entry name" value="Intergrase catalytic core"/>
    <property type="match status" value="1"/>
</dbReference>
<dbReference type="Proteomes" id="UP000674084">
    <property type="component" value="Unassembled WGS sequence"/>
</dbReference>
<feature type="domain" description="Tyr recombinase" evidence="3">
    <location>
        <begin position="52"/>
        <end position="300"/>
    </location>
</feature>
<keyword evidence="5" id="KW-1185">Reference proteome</keyword>
<dbReference type="InterPro" id="IPR013762">
    <property type="entry name" value="Integrase-like_cat_sf"/>
</dbReference>
<evidence type="ECO:0000256" key="2">
    <source>
        <dbReference type="ARBA" id="ARBA00023172"/>
    </source>
</evidence>
<evidence type="ECO:0000313" key="5">
    <source>
        <dbReference type="Proteomes" id="UP000674084"/>
    </source>
</evidence>
<evidence type="ECO:0000256" key="1">
    <source>
        <dbReference type="ARBA" id="ARBA00023125"/>
    </source>
</evidence>
<name>A0ABS5D8W3_9PSEU</name>
<gene>
    <name evidence="4" type="ORF">KBO27_01975</name>
</gene>
<keyword evidence="2" id="KW-0233">DNA recombination</keyword>
<evidence type="ECO:0000313" key="4">
    <source>
        <dbReference type="EMBL" id="MBQ0922698.1"/>
    </source>
</evidence>
<accession>A0ABS5D8W3</accession>
<dbReference type="CDD" id="cd01189">
    <property type="entry name" value="INT_ICEBs1_C_like"/>
    <property type="match status" value="1"/>
</dbReference>
<dbReference type="PANTHER" id="PTHR30349">
    <property type="entry name" value="PHAGE INTEGRASE-RELATED"/>
    <property type="match status" value="1"/>
</dbReference>
<sequence>MLYLKMMESGLKPGTAHQVHRTARTAFGEAMKRGYIVRNPLEIAKAPRVDEEEIEPLDAEEVQQILKVALGRRNGVRFVIALALGTRQGESLALKWDCLDERRKTLRIKRALQRQTWQHGCDDPHQCGQKYHKTKPCPPACKRHTRACPPPCSTDCTDHARWCPQRKGGGLVEVDVKSKAGRRTISLPDELFELILRHRDVQNAEREQAVNEWREEGWMFAQPNGRPLDPRQDLDEWKSLLAEANVREARLHDARHTAATVLLILGVPDRTVMDLMGWSTISMKQRYMHVTDALRRDVADRLNTYFWGMR</sequence>
<dbReference type="InterPro" id="IPR011010">
    <property type="entry name" value="DNA_brk_join_enz"/>
</dbReference>
<dbReference type="InterPro" id="IPR050090">
    <property type="entry name" value="Tyrosine_recombinase_XerCD"/>
</dbReference>
<keyword evidence="1" id="KW-0238">DNA-binding</keyword>
<dbReference type="InterPro" id="IPR010998">
    <property type="entry name" value="Integrase_recombinase_N"/>
</dbReference>
<organism evidence="4 5">
    <name type="scientific">Saccharopolyspora endophytica</name>
    <dbReference type="NCBI Taxonomy" id="543886"/>
    <lineage>
        <taxon>Bacteria</taxon>
        <taxon>Bacillati</taxon>
        <taxon>Actinomycetota</taxon>
        <taxon>Actinomycetes</taxon>
        <taxon>Pseudonocardiales</taxon>
        <taxon>Pseudonocardiaceae</taxon>
        <taxon>Saccharopolyspora</taxon>
    </lineage>
</organism>
<dbReference type="PROSITE" id="PS51898">
    <property type="entry name" value="TYR_RECOMBINASE"/>
    <property type="match status" value="1"/>
</dbReference>
<protein>
    <submittedName>
        <fullName evidence="4">Site-specific integrase</fullName>
    </submittedName>
</protein>
<evidence type="ECO:0000259" key="3">
    <source>
        <dbReference type="PROSITE" id="PS51898"/>
    </source>
</evidence>